<proteinExistence type="predicted"/>
<feature type="domain" description="Hemerythrin-like" evidence="1">
    <location>
        <begin position="22"/>
        <end position="142"/>
    </location>
</feature>
<dbReference type="Gene3D" id="1.20.120.520">
    <property type="entry name" value="nmb1532 protein domain like"/>
    <property type="match status" value="1"/>
</dbReference>
<accession>A0A1N7RLM6</accession>
<dbReference type="Pfam" id="PF01814">
    <property type="entry name" value="Hemerythrin"/>
    <property type="match status" value="1"/>
</dbReference>
<dbReference type="AlphaFoldDB" id="A0A1N7RLM6"/>
<evidence type="ECO:0000259" key="1">
    <source>
        <dbReference type="Pfam" id="PF01814"/>
    </source>
</evidence>
<dbReference type="EMBL" id="CYGY02000007">
    <property type="protein sequence ID" value="SIT35944.1"/>
    <property type="molecule type" value="Genomic_DNA"/>
</dbReference>
<keyword evidence="3" id="KW-1185">Reference proteome</keyword>
<name>A0A1N7RLM6_9BURK</name>
<organism evidence="2 3">
    <name type="scientific">Paraburkholderia piptadeniae</name>
    <dbReference type="NCBI Taxonomy" id="1701573"/>
    <lineage>
        <taxon>Bacteria</taxon>
        <taxon>Pseudomonadati</taxon>
        <taxon>Pseudomonadota</taxon>
        <taxon>Betaproteobacteria</taxon>
        <taxon>Burkholderiales</taxon>
        <taxon>Burkholderiaceae</taxon>
        <taxon>Paraburkholderia</taxon>
    </lineage>
</organism>
<reference evidence="2" key="1">
    <citation type="submission" date="2016-12" db="EMBL/GenBank/DDBJ databases">
        <authorList>
            <person name="Moulin L."/>
        </authorList>
    </citation>
    <scope>NUCLEOTIDE SEQUENCE [LARGE SCALE GENOMIC DNA]</scope>
    <source>
        <strain evidence="2">STM 7183</strain>
    </source>
</reference>
<evidence type="ECO:0000313" key="3">
    <source>
        <dbReference type="Proteomes" id="UP000195569"/>
    </source>
</evidence>
<dbReference type="RefSeq" id="WP_087732545.1">
    <property type="nucleotide sequence ID" value="NZ_CYGY02000007.1"/>
</dbReference>
<sequence length="187" mass="20759">MSEDANKELAAGAAVENAAHDAIEVLKADHRIAEQLFDAFHRTADTDHEAKRAVVQRACEELTVHTLIEEEILYPAAHKTLQQSEEIDVDEAYVEHFLMKTLVARFESLKPGDRGFDATFEVLSQIVRHHIEEEESVLFPELLKSGVDLVRLGEEIATQKAVLMKKLEAAGSKLAGDGSPAFDREAK</sequence>
<comment type="caution">
    <text evidence="2">The sequence shown here is derived from an EMBL/GenBank/DDBJ whole genome shotgun (WGS) entry which is preliminary data.</text>
</comment>
<dbReference type="Proteomes" id="UP000195569">
    <property type="component" value="Unassembled WGS sequence"/>
</dbReference>
<dbReference type="InterPro" id="IPR012312">
    <property type="entry name" value="Hemerythrin-like"/>
</dbReference>
<dbReference type="OrthoDB" id="5512987at2"/>
<protein>
    <submittedName>
        <fullName evidence="2">Hemerythrin HHE cation binding domain protein</fullName>
    </submittedName>
</protein>
<dbReference type="PANTHER" id="PTHR35585">
    <property type="entry name" value="HHE DOMAIN PROTEIN (AFU_ORTHOLOGUE AFUA_4G00730)"/>
    <property type="match status" value="1"/>
</dbReference>
<dbReference type="PANTHER" id="PTHR35585:SF1">
    <property type="entry name" value="HHE DOMAIN PROTEIN (AFU_ORTHOLOGUE AFUA_4G00730)"/>
    <property type="match status" value="1"/>
</dbReference>
<evidence type="ECO:0000313" key="2">
    <source>
        <dbReference type="EMBL" id="SIT35944.1"/>
    </source>
</evidence>
<gene>
    <name evidence="2" type="ORF">BN2476_70086</name>
</gene>